<name>A0A9W9ID39_9EURO</name>
<feature type="compositionally biased region" description="Low complexity" evidence="1">
    <location>
        <begin position="358"/>
        <end position="369"/>
    </location>
</feature>
<feature type="compositionally biased region" description="Pro residues" evidence="1">
    <location>
        <begin position="304"/>
        <end position="315"/>
    </location>
</feature>
<feature type="region of interest" description="Disordered" evidence="1">
    <location>
        <begin position="705"/>
        <end position="724"/>
    </location>
</feature>
<dbReference type="AlphaFoldDB" id="A0A9W9ID39"/>
<proteinExistence type="predicted"/>
<evidence type="ECO:0000313" key="3">
    <source>
        <dbReference type="Proteomes" id="UP001146351"/>
    </source>
</evidence>
<feature type="region of interest" description="Disordered" evidence="1">
    <location>
        <begin position="498"/>
        <end position="526"/>
    </location>
</feature>
<feature type="region of interest" description="Disordered" evidence="1">
    <location>
        <begin position="794"/>
        <end position="816"/>
    </location>
</feature>
<feature type="compositionally biased region" description="Basic and acidic residues" evidence="1">
    <location>
        <begin position="238"/>
        <end position="248"/>
    </location>
</feature>
<feature type="compositionally biased region" description="Basic and acidic residues" evidence="1">
    <location>
        <begin position="380"/>
        <end position="395"/>
    </location>
</feature>
<feature type="region of interest" description="Disordered" evidence="1">
    <location>
        <begin position="146"/>
        <end position="165"/>
    </location>
</feature>
<reference evidence="2" key="2">
    <citation type="journal article" date="2023" name="IMA Fungus">
        <title>Comparative genomic study of the Penicillium genus elucidates a diverse pangenome and 15 lateral gene transfer events.</title>
        <authorList>
            <person name="Petersen C."/>
            <person name="Sorensen T."/>
            <person name="Nielsen M.R."/>
            <person name="Sondergaard T.E."/>
            <person name="Sorensen J.L."/>
            <person name="Fitzpatrick D.A."/>
            <person name="Frisvad J.C."/>
            <person name="Nielsen K.L."/>
        </authorList>
    </citation>
    <scope>NUCLEOTIDE SEQUENCE</scope>
    <source>
        <strain evidence="2">IBT 21917</strain>
    </source>
</reference>
<gene>
    <name evidence="2" type="ORF">N7492_006026</name>
</gene>
<feature type="region of interest" description="Disordered" evidence="1">
    <location>
        <begin position="730"/>
        <end position="758"/>
    </location>
</feature>
<feature type="region of interest" description="Disordered" evidence="1">
    <location>
        <begin position="54"/>
        <end position="118"/>
    </location>
</feature>
<evidence type="ECO:0000313" key="2">
    <source>
        <dbReference type="EMBL" id="KAJ5173433.1"/>
    </source>
</evidence>
<feature type="compositionally biased region" description="Basic and acidic residues" evidence="1">
    <location>
        <begin position="730"/>
        <end position="740"/>
    </location>
</feature>
<organism evidence="2 3">
    <name type="scientific">Penicillium capsulatum</name>
    <dbReference type="NCBI Taxonomy" id="69766"/>
    <lineage>
        <taxon>Eukaryota</taxon>
        <taxon>Fungi</taxon>
        <taxon>Dikarya</taxon>
        <taxon>Ascomycota</taxon>
        <taxon>Pezizomycotina</taxon>
        <taxon>Eurotiomycetes</taxon>
        <taxon>Eurotiomycetidae</taxon>
        <taxon>Eurotiales</taxon>
        <taxon>Aspergillaceae</taxon>
        <taxon>Penicillium</taxon>
    </lineage>
</organism>
<accession>A0A9W9ID39</accession>
<dbReference type="Proteomes" id="UP001146351">
    <property type="component" value="Unassembled WGS sequence"/>
</dbReference>
<evidence type="ECO:0000256" key="1">
    <source>
        <dbReference type="SAM" id="MobiDB-lite"/>
    </source>
</evidence>
<dbReference type="EMBL" id="JAPQKO010000003">
    <property type="protein sequence ID" value="KAJ5173433.1"/>
    <property type="molecule type" value="Genomic_DNA"/>
</dbReference>
<feature type="compositionally biased region" description="Polar residues" evidence="1">
    <location>
        <begin position="61"/>
        <end position="72"/>
    </location>
</feature>
<feature type="region of interest" description="Disordered" evidence="1">
    <location>
        <begin position="185"/>
        <end position="458"/>
    </location>
</feature>
<feature type="compositionally biased region" description="Polar residues" evidence="1">
    <location>
        <begin position="222"/>
        <end position="232"/>
    </location>
</feature>
<feature type="compositionally biased region" description="Polar residues" evidence="1">
    <location>
        <begin position="337"/>
        <end position="347"/>
    </location>
</feature>
<reference evidence="2" key="1">
    <citation type="submission" date="2022-11" db="EMBL/GenBank/DDBJ databases">
        <authorList>
            <person name="Petersen C."/>
        </authorList>
    </citation>
    <scope>NUCLEOTIDE SEQUENCE</scope>
    <source>
        <strain evidence="2">IBT 21917</strain>
    </source>
</reference>
<comment type="caution">
    <text evidence="2">The sequence shown here is derived from an EMBL/GenBank/DDBJ whole genome shotgun (WGS) entry which is preliminary data.</text>
</comment>
<dbReference type="OrthoDB" id="5333304at2759"/>
<protein>
    <submittedName>
        <fullName evidence="2">Uncharacterized protein</fullName>
    </submittedName>
</protein>
<keyword evidence="3" id="KW-1185">Reference proteome</keyword>
<sequence length="816" mass="91215">MATTHGTTTHLPAGSMATALITPEEVHEYEAILKIRDQIFSGSHPRLKVPQQLVRQPGARSGSNTSPNQQAGKSRPSAVVPVNPIAVETNPAMDTSSTAPAKAVPPSRSVPKPTSEIDPIFLTKSDDLVRAELQLQRQRVERTLRDQLEQRKQCPRSRPALHDLKPDFNVSDVLDKALEIVRPVSLSDPSETNGPNDSFDDNSFYSSRAPDSPAPNGDPRASSPTVFAQATGSVVRAPIDRFTDELQRLEALNHPGSDQEMQDAYHAAHQGNLYSQKKPHSGQAEAARRIPQSQPADSIEEPEYSPPAPGGPPIDPRGHERGVVRSGGKMRHVDQTRPVQGPTSPSHNVRVVRNHITSPAAPRPSRVSPLAMTKVPSVHQVRDEGPERYSDRVPSEDPELGPMNVTGPGSRILSRKRRKVQGQPEAHRPSHQRQGADPLGPYIKEEPVSPPPFADDVTVVRGRDPRERVYIDIASPQYTPVAERRDFQTPRPIYEVDSYHDASYDPGIPRTVSRVSTRRPMREEGDLRRVASMQYARQADHPRGYIAIEPHGSRAPAYAMEQPSVERSRCHEEVPAYGPRYIAVDDLYPPTYREPYYDEPPPRPVQAPQRRIVVDEHGNEYEMIPRMQSMAPPPRPMSRVRRSDVYDDRIPARTASVRAPSVIQDPYADRRYAPEMPPPPSVYRRVPAEYIRPVSGDRRTYAAPMEDPEPYTHEGAPPVTDYAPRPTYIEEHALPAERGIRTTSIRPPSRRYEEPLEGVARMGSVRPVGRSREISTYIDERSLGDYAERPYYVREPRYYEGDDGTGPSAEPAPRRY</sequence>